<accession>A0ABS7DE46</accession>
<comment type="caution">
    <text evidence="2">The sequence shown here is derived from an EMBL/GenBank/DDBJ whole genome shotgun (WGS) entry which is preliminary data.</text>
</comment>
<feature type="domain" description="Suppressor of fused-like" evidence="1">
    <location>
        <begin position="169"/>
        <end position="320"/>
    </location>
</feature>
<dbReference type="InterPro" id="IPR011990">
    <property type="entry name" value="TPR-like_helical_dom_sf"/>
</dbReference>
<evidence type="ECO:0000313" key="3">
    <source>
        <dbReference type="Proteomes" id="UP000731465"/>
    </source>
</evidence>
<dbReference type="RefSeq" id="WP_219936177.1">
    <property type="nucleotide sequence ID" value="NZ_JAGFNY010000002.1"/>
</dbReference>
<gene>
    <name evidence="2" type="ORF">J5V48_01350</name>
</gene>
<sequence length="341" mass="39954">MNIDEYKEQKKAILDTIENLYKENRIFDVIKLLENSNLDDSLCLELVRAYINAASKASDPYSLYEKALVILNKISTSCYNEPKWHFYEGYILYKQDLFEDALIRFEKALKLVDISDSDLFFKINTLLENTKNTVALKDHKPLDDKHKTQLLEKITSYFGNPAKLCSFDNIELYHIGPDQKHDYNIIISVGMSNIEQKTESFSEYYEVMLPLPKEYRFNPEHTGNFEIFMMIEVLKYLAVRKEYVGFGYYLEKENGFSAHTSFNAVMLSALGDFNDDYQQIKLEDKVVKLYQLIPLKPFELNYRKHHSAEDLLNVFKENRIALTPFIATRDDVLGKVRITEK</sequence>
<name>A0ABS7DE46_9GAMM</name>
<dbReference type="EMBL" id="JAGFNY010000002">
    <property type="protein sequence ID" value="MBW7569538.1"/>
    <property type="molecule type" value="Genomic_DNA"/>
</dbReference>
<reference evidence="2 3" key="1">
    <citation type="submission" date="2021-03" db="EMBL/GenBank/DDBJ databases">
        <title>Succinivibrio sp. nov. isolated from feces of cow.</title>
        <authorList>
            <person name="Choi J.-Y."/>
        </authorList>
    </citation>
    <scope>NUCLEOTIDE SEQUENCE [LARGE SCALE GENOMIC DNA]</scope>
    <source>
        <strain evidence="2 3">AGMB01872</strain>
    </source>
</reference>
<dbReference type="Proteomes" id="UP000731465">
    <property type="component" value="Unassembled WGS sequence"/>
</dbReference>
<proteinExistence type="predicted"/>
<dbReference type="InterPro" id="IPR020941">
    <property type="entry name" value="SUFU-like_domain"/>
</dbReference>
<dbReference type="Pfam" id="PF05076">
    <property type="entry name" value="SUFU"/>
    <property type="match status" value="1"/>
</dbReference>
<keyword evidence="3" id="KW-1185">Reference proteome</keyword>
<evidence type="ECO:0000313" key="2">
    <source>
        <dbReference type="EMBL" id="MBW7569538.1"/>
    </source>
</evidence>
<protein>
    <submittedName>
        <fullName evidence="2">Suppressor of fused domain protein</fullName>
    </submittedName>
</protein>
<evidence type="ECO:0000259" key="1">
    <source>
        <dbReference type="Pfam" id="PF05076"/>
    </source>
</evidence>
<dbReference type="SUPFAM" id="SSF48452">
    <property type="entry name" value="TPR-like"/>
    <property type="match status" value="1"/>
</dbReference>
<organism evidence="2 3">
    <name type="scientific">Succinivibrio faecicola</name>
    <dbReference type="NCBI Taxonomy" id="2820300"/>
    <lineage>
        <taxon>Bacteria</taxon>
        <taxon>Pseudomonadati</taxon>
        <taxon>Pseudomonadota</taxon>
        <taxon>Gammaproteobacteria</taxon>
        <taxon>Aeromonadales</taxon>
        <taxon>Succinivibrionaceae</taxon>
        <taxon>Succinivibrio</taxon>
    </lineage>
</organism>